<dbReference type="Pfam" id="PF02687">
    <property type="entry name" value="FtsX"/>
    <property type="match status" value="1"/>
</dbReference>
<feature type="transmembrane region" description="Helical" evidence="7">
    <location>
        <begin position="24"/>
        <end position="45"/>
    </location>
</feature>
<dbReference type="PANTHER" id="PTHR30489:SF0">
    <property type="entry name" value="LIPOPROTEIN-RELEASING SYSTEM TRANSMEMBRANE PROTEIN LOLE"/>
    <property type="match status" value="1"/>
</dbReference>
<gene>
    <name evidence="10" type="ORF">L9G74_04130</name>
</gene>
<feature type="domain" description="ABC3 transporter permease C-terminal" evidence="8">
    <location>
        <begin position="284"/>
        <end position="409"/>
    </location>
</feature>
<comment type="subcellular location">
    <subcellularLocation>
        <location evidence="1">Cell membrane</location>
        <topology evidence="1">Multi-pass membrane protein</topology>
    </subcellularLocation>
</comment>
<dbReference type="Proteomes" id="UP001201549">
    <property type="component" value="Unassembled WGS sequence"/>
</dbReference>
<evidence type="ECO:0000313" key="10">
    <source>
        <dbReference type="EMBL" id="MCS4555614.1"/>
    </source>
</evidence>
<evidence type="ECO:0000256" key="5">
    <source>
        <dbReference type="ARBA" id="ARBA00022989"/>
    </source>
</evidence>
<dbReference type="EMBL" id="JAKOGG010000002">
    <property type="protein sequence ID" value="MCS4555614.1"/>
    <property type="molecule type" value="Genomic_DNA"/>
</dbReference>
<evidence type="ECO:0000256" key="3">
    <source>
        <dbReference type="ARBA" id="ARBA00022475"/>
    </source>
</evidence>
<reference evidence="10 11" key="1">
    <citation type="submission" date="2022-02" db="EMBL/GenBank/DDBJ databases">
        <authorList>
            <person name="Zhuang L."/>
        </authorList>
    </citation>
    <scope>NUCLEOTIDE SEQUENCE [LARGE SCALE GENOMIC DNA]</scope>
    <source>
        <strain evidence="10 11">C32</strain>
    </source>
</reference>
<evidence type="ECO:0000256" key="7">
    <source>
        <dbReference type="SAM" id="Phobius"/>
    </source>
</evidence>
<comment type="similarity">
    <text evidence="2">Belongs to the ABC-4 integral membrane protein family. LolC/E subfamily.</text>
</comment>
<feature type="transmembrane region" description="Helical" evidence="7">
    <location>
        <begin position="333"/>
        <end position="356"/>
    </location>
</feature>
<dbReference type="InterPro" id="IPR051447">
    <property type="entry name" value="Lipoprotein-release_system"/>
</dbReference>
<feature type="domain" description="MacB-like periplasmic core" evidence="9">
    <location>
        <begin position="23"/>
        <end position="235"/>
    </location>
</feature>
<evidence type="ECO:0000256" key="2">
    <source>
        <dbReference type="ARBA" id="ARBA00005236"/>
    </source>
</evidence>
<sequence>MKRLIPHSLRLAWRNIWRNQRRSLLSLLVIAIAIFAITAIAGFGLSTYESLEQAAIRTNGELLLSRPGYLKEQEETPLADGLTDSQQLTAQLLSRDEVKQVEPKVLFSGLISNGQKSAIYLGQGVTPSLFDLQGPMLTVSQGHALLPSSSPRFKTDEPEIMLATDLAQSLKLTIGDWVTLMSTTSSGALNALDVKVCGIFSTGVPELDKRQLFVALDTAQSLLQSQRVSTLSVYLQRSQYTGGMSQWVHQQLSTAQQPLEVTPWYESAFFYQKVRSLYDRIFGVIGVILALVVFAALFNTLTMSVTERTTEIGTLAAMGAWPREIIGGFMREAGLLSLLGALVGGVATALLCLSLLQLNIQMPPPPGRTQGYPLTILFSIDVWLASSLLVLLVCVLAAWLAARNGVNKPITEALTYV</sequence>
<evidence type="ECO:0000313" key="11">
    <source>
        <dbReference type="Proteomes" id="UP001201549"/>
    </source>
</evidence>
<organism evidence="10 11">
    <name type="scientific">Shewanella electrica</name>
    <dbReference type="NCBI Taxonomy" id="515560"/>
    <lineage>
        <taxon>Bacteria</taxon>
        <taxon>Pseudomonadati</taxon>
        <taxon>Pseudomonadota</taxon>
        <taxon>Gammaproteobacteria</taxon>
        <taxon>Alteromonadales</taxon>
        <taxon>Shewanellaceae</taxon>
        <taxon>Shewanella</taxon>
    </lineage>
</organism>
<dbReference type="InterPro" id="IPR003838">
    <property type="entry name" value="ABC3_permease_C"/>
</dbReference>
<dbReference type="RefSeq" id="WP_238895008.1">
    <property type="nucleotide sequence ID" value="NZ_JAKOGG010000002.1"/>
</dbReference>
<keyword evidence="6 7" id="KW-0472">Membrane</keyword>
<keyword evidence="11" id="KW-1185">Reference proteome</keyword>
<feature type="transmembrane region" description="Helical" evidence="7">
    <location>
        <begin position="281"/>
        <end position="301"/>
    </location>
</feature>
<evidence type="ECO:0000259" key="9">
    <source>
        <dbReference type="Pfam" id="PF12704"/>
    </source>
</evidence>
<keyword evidence="5 7" id="KW-1133">Transmembrane helix</keyword>
<evidence type="ECO:0000256" key="6">
    <source>
        <dbReference type="ARBA" id="ARBA00023136"/>
    </source>
</evidence>
<protein>
    <submittedName>
        <fullName evidence="10">ABC transporter permease</fullName>
    </submittedName>
</protein>
<keyword evidence="3" id="KW-1003">Cell membrane</keyword>
<keyword evidence="4 7" id="KW-0812">Transmembrane</keyword>
<dbReference type="Pfam" id="PF12704">
    <property type="entry name" value="MacB_PCD"/>
    <property type="match status" value="1"/>
</dbReference>
<accession>A0ABT2FH04</accession>
<proteinExistence type="inferred from homology"/>
<comment type="caution">
    <text evidence="10">The sequence shown here is derived from an EMBL/GenBank/DDBJ whole genome shotgun (WGS) entry which is preliminary data.</text>
</comment>
<name>A0ABT2FH04_9GAMM</name>
<evidence type="ECO:0000256" key="4">
    <source>
        <dbReference type="ARBA" id="ARBA00022692"/>
    </source>
</evidence>
<dbReference type="PANTHER" id="PTHR30489">
    <property type="entry name" value="LIPOPROTEIN-RELEASING SYSTEM TRANSMEMBRANE PROTEIN LOLE"/>
    <property type="match status" value="1"/>
</dbReference>
<evidence type="ECO:0000259" key="8">
    <source>
        <dbReference type="Pfam" id="PF02687"/>
    </source>
</evidence>
<dbReference type="InterPro" id="IPR025857">
    <property type="entry name" value="MacB_PCD"/>
</dbReference>
<feature type="transmembrane region" description="Helical" evidence="7">
    <location>
        <begin position="376"/>
        <end position="402"/>
    </location>
</feature>
<reference evidence="11" key="2">
    <citation type="submission" date="2023-07" db="EMBL/GenBank/DDBJ databases">
        <title>Shewanella mangrovi sp. nov., an acetaldehyde- degrading bacterium isolated from mangrove sediment.</title>
        <authorList>
            <person name="Liu Y."/>
        </authorList>
    </citation>
    <scope>NUCLEOTIDE SEQUENCE [LARGE SCALE GENOMIC DNA]</scope>
    <source>
        <strain evidence="11">C32</strain>
    </source>
</reference>
<evidence type="ECO:0000256" key="1">
    <source>
        <dbReference type="ARBA" id="ARBA00004651"/>
    </source>
</evidence>